<keyword evidence="4" id="KW-1185">Reference proteome</keyword>
<dbReference type="RefSeq" id="WP_114546222.1">
    <property type="nucleotide sequence ID" value="NZ_PPTT01000012.1"/>
</dbReference>
<sequence>MEEETVSGIILTVMVLVLAGAFACARIREHEGIGNAPKGPLRAPHGRLVAVRAVQGAVAFRRLPLFARCLAVSYAVAAALLALDASFSSTLPTFGVVTGLGVWCSIVAAAVGARTVGMRQALLYGFAGYVLLGVLLMLPVAMVEFAVGIKGYVLYLLMNGAAIAGTCLGIAWAPQRVRFERTFEDGTVDTLWVSARAGAFSRLSELAAA</sequence>
<feature type="transmembrane region" description="Helical" evidence="1">
    <location>
        <begin position="89"/>
        <end position="111"/>
    </location>
</feature>
<keyword evidence="1" id="KW-0472">Membrane</keyword>
<gene>
    <name evidence="2" type="ORF">C1876_08135</name>
    <name evidence="3" type="ORF">DMP09_14700</name>
</gene>
<proteinExistence type="predicted"/>
<feature type="transmembrane region" description="Helical" evidence="1">
    <location>
        <begin position="123"/>
        <end position="146"/>
    </location>
</feature>
<dbReference type="AlphaFoldDB" id="A0A3N0ITP5"/>
<dbReference type="OrthoDB" id="9994154at2"/>
<keyword evidence="1" id="KW-0812">Transmembrane</keyword>
<protein>
    <submittedName>
        <fullName evidence="3">Uncharacterized protein</fullName>
    </submittedName>
</protein>
<evidence type="ECO:0000256" key="1">
    <source>
        <dbReference type="SAM" id="Phobius"/>
    </source>
</evidence>
<evidence type="ECO:0000313" key="4">
    <source>
        <dbReference type="Proteomes" id="UP000253817"/>
    </source>
</evidence>
<name>A0A3N0ITP5_9ACTN</name>
<dbReference type="EMBL" id="QICC01000087">
    <property type="protein sequence ID" value="RNM40363.1"/>
    <property type="molecule type" value="Genomic_DNA"/>
</dbReference>
<organism evidence="3 5">
    <name type="scientific">Eggerthella sinensis</name>
    <dbReference type="NCBI Taxonomy" id="242230"/>
    <lineage>
        <taxon>Bacteria</taxon>
        <taxon>Bacillati</taxon>
        <taxon>Actinomycetota</taxon>
        <taxon>Coriobacteriia</taxon>
        <taxon>Eggerthellales</taxon>
        <taxon>Eggerthellaceae</taxon>
        <taxon>Eggerthella</taxon>
    </lineage>
</organism>
<reference evidence="2 4" key="1">
    <citation type="journal article" date="2018" name="Elife">
        <title>Discovery and characterization of a prevalent human gut bacterial enzyme sufficient for the inactivation of a family of plant toxins.</title>
        <authorList>
            <person name="Koppel N."/>
            <person name="Bisanz J.E."/>
            <person name="Pandelia M.E."/>
            <person name="Turnbaugh P.J."/>
            <person name="Balskus E.P."/>
        </authorList>
    </citation>
    <scope>NUCLEOTIDE SEQUENCE [LARGE SCALE GENOMIC DNA]</scope>
    <source>
        <strain evidence="2 4">DSM 16107</strain>
    </source>
</reference>
<evidence type="ECO:0000313" key="3">
    <source>
        <dbReference type="EMBL" id="RNM40363.1"/>
    </source>
</evidence>
<dbReference type="Proteomes" id="UP000253817">
    <property type="component" value="Unassembled WGS sequence"/>
</dbReference>
<feature type="transmembrane region" description="Helical" evidence="1">
    <location>
        <begin position="6"/>
        <end position="25"/>
    </location>
</feature>
<dbReference type="EMBL" id="PPTT01000012">
    <property type="protein sequence ID" value="RDB68913.1"/>
    <property type="molecule type" value="Genomic_DNA"/>
</dbReference>
<reference evidence="5" key="2">
    <citation type="submission" date="2018-05" db="EMBL/GenBank/DDBJ databases">
        <title>Genome Sequencing of selected type strains of the family Eggerthellaceae.</title>
        <authorList>
            <person name="Danylec N."/>
            <person name="Stoll D.A."/>
            <person name="Doetsch A."/>
            <person name="Huch M."/>
        </authorList>
    </citation>
    <scope>NUCLEOTIDE SEQUENCE [LARGE SCALE GENOMIC DNA]</scope>
    <source>
        <strain evidence="5">DSM 16107</strain>
    </source>
</reference>
<evidence type="ECO:0000313" key="5">
    <source>
        <dbReference type="Proteomes" id="UP000270112"/>
    </source>
</evidence>
<feature type="transmembrane region" description="Helical" evidence="1">
    <location>
        <begin position="65"/>
        <end position="83"/>
    </location>
</feature>
<evidence type="ECO:0000313" key="2">
    <source>
        <dbReference type="EMBL" id="RDB68913.1"/>
    </source>
</evidence>
<comment type="caution">
    <text evidence="3">The sequence shown here is derived from an EMBL/GenBank/DDBJ whole genome shotgun (WGS) entry which is preliminary data.</text>
</comment>
<keyword evidence="1" id="KW-1133">Transmembrane helix</keyword>
<reference evidence="3" key="3">
    <citation type="journal article" date="2019" name="Microbiol. Resour. Announc.">
        <title>Draft Genome Sequences of Type Strains of Gordonibacter faecihominis, Paraeggerthella hongkongensis, Parvibacter caecicola,Slackia equolifaciens, Slackia faecicanis, and Slackia isoflavoniconvertens.</title>
        <authorList>
            <person name="Danylec N."/>
            <person name="Stoll D.A."/>
            <person name="Dotsch A."/>
            <person name="Huch M."/>
        </authorList>
    </citation>
    <scope>NUCLEOTIDE SEQUENCE</scope>
    <source>
        <strain evidence="3">DSM 16107</strain>
    </source>
</reference>
<feature type="transmembrane region" description="Helical" evidence="1">
    <location>
        <begin position="152"/>
        <end position="173"/>
    </location>
</feature>
<dbReference type="Proteomes" id="UP000270112">
    <property type="component" value="Unassembled WGS sequence"/>
</dbReference>
<accession>A0A3N0ITP5</accession>